<proteinExistence type="predicted"/>
<evidence type="ECO:0000313" key="2">
    <source>
        <dbReference type="EMBL" id="MRH20141.1"/>
    </source>
</evidence>
<protein>
    <submittedName>
        <fullName evidence="2">Uncharacterized protein</fullName>
    </submittedName>
</protein>
<keyword evidence="1" id="KW-1133">Transmembrane helix</keyword>
<keyword evidence="1" id="KW-0472">Membrane</keyword>
<dbReference type="Proteomes" id="UP000466730">
    <property type="component" value="Unassembled WGS sequence"/>
</dbReference>
<feature type="transmembrane region" description="Helical" evidence="1">
    <location>
        <begin position="34"/>
        <end position="52"/>
    </location>
</feature>
<comment type="caution">
    <text evidence="2">The sequence shown here is derived from an EMBL/GenBank/DDBJ whole genome shotgun (WGS) entry which is preliminary data.</text>
</comment>
<feature type="transmembrane region" description="Helical" evidence="1">
    <location>
        <begin position="111"/>
        <end position="132"/>
    </location>
</feature>
<feature type="transmembrane region" description="Helical" evidence="1">
    <location>
        <begin position="7"/>
        <end position="28"/>
    </location>
</feature>
<evidence type="ECO:0000313" key="3">
    <source>
        <dbReference type="Proteomes" id="UP000466730"/>
    </source>
</evidence>
<dbReference type="EMBL" id="WJPO01000004">
    <property type="protein sequence ID" value="MRH20141.1"/>
    <property type="molecule type" value="Genomic_DNA"/>
</dbReference>
<organism evidence="2 3">
    <name type="scientific">Rhodovulum strictum</name>
    <dbReference type="NCBI Taxonomy" id="58314"/>
    <lineage>
        <taxon>Bacteria</taxon>
        <taxon>Pseudomonadati</taxon>
        <taxon>Pseudomonadota</taxon>
        <taxon>Alphaproteobacteria</taxon>
        <taxon>Rhodobacterales</taxon>
        <taxon>Paracoccaceae</taxon>
        <taxon>Rhodovulum</taxon>
    </lineage>
</organism>
<feature type="non-terminal residue" evidence="2">
    <location>
        <position position="194"/>
    </location>
</feature>
<name>A0A844B1Z9_9RHOB</name>
<dbReference type="OrthoDB" id="7830653at2"/>
<gene>
    <name evidence="2" type="ORF">GH815_03960</name>
</gene>
<keyword evidence="1" id="KW-0812">Transmembrane</keyword>
<reference evidence="2 3" key="1">
    <citation type="submission" date="2019-11" db="EMBL/GenBank/DDBJ databases">
        <title>Draft Whole-Genome sequence of the marine photosynthetic bacterium Rhodovulum strictum DSM 11289.</title>
        <authorList>
            <person name="Kyndt J.A."/>
            <person name="Meyer T.E."/>
        </authorList>
    </citation>
    <scope>NUCLEOTIDE SEQUENCE [LARGE SCALE GENOMIC DNA]</scope>
    <source>
        <strain evidence="2 3">DSM 11289</strain>
    </source>
</reference>
<evidence type="ECO:0000256" key="1">
    <source>
        <dbReference type="SAM" id="Phobius"/>
    </source>
</evidence>
<dbReference type="RefSeq" id="WP_153747461.1">
    <property type="nucleotide sequence ID" value="NZ_WJPO01000004.1"/>
</dbReference>
<keyword evidence="3" id="KW-1185">Reference proteome</keyword>
<dbReference type="AlphaFoldDB" id="A0A844B1Z9"/>
<accession>A0A844B1Z9</accession>
<feature type="transmembrane region" description="Helical" evidence="1">
    <location>
        <begin position="152"/>
        <end position="172"/>
    </location>
</feature>
<sequence>MSETGHVGINLAIWGVVTGCAVALLVAFMPHWKVWVSVLLWLVLWLVAILGISESESRRFLAGTLRKSSYTQIYTTLTRRNVMWVWRRYCDEASDRDTWPTLFRAALTWRLYDTALLLAVAYPLLLLVGQWVVTGGEGRVGSFVVMPEAGFWPERALITGALFLFIGGNLGSRLIDRQSQNRTVAARAMAERKV</sequence>